<name>A0A975EYH5_9SPIR</name>
<evidence type="ECO:0000256" key="4">
    <source>
        <dbReference type="ARBA" id="ARBA00022989"/>
    </source>
</evidence>
<sequence length="353" mass="38224">MISENLKTALKDKLHEFGLPRMIIAGFLVVLFITAPFVGVSMSASLTDIFNRFGQNELLTLAMIPMILSGAGLNFGLSLGVIAGLLGSTIAMQLGLTGWMGIFGAMAVSIPFGILFGWLYSLLLNRVRGEEMTIALYVGFAAVMFMSIMWLVLPYTSENMVWGYSGEGLRTTITLDGYWVKQLNDFLAINIGDFFVFPTGMILFCAVMSFFMWLFIRSKTGTAITAVGSNPDYARAGGININRMRTISIIVSTVTGAIGILVYQQSYGFIQLYQAPLFMAFPAVAAILIGGASINKASILNVIVGTVLFQGILTLTPSVINSVLQTDVSEVIRIVLSNGMILYALTRKTGATR</sequence>
<evidence type="ECO:0000256" key="5">
    <source>
        <dbReference type="ARBA" id="ARBA00023136"/>
    </source>
</evidence>
<reference evidence="7" key="2">
    <citation type="journal article" date="2021" name="Microbiol. Resour. Announc.">
        <title>Complete Genome Sequences of Three Human Oral Treponema parvum Isolates.</title>
        <authorList>
            <person name="Zeng H."/>
            <person name="Watt R.M."/>
        </authorList>
    </citation>
    <scope>NUCLEOTIDE SEQUENCE</scope>
    <source>
        <strain evidence="7">ATCC 700773</strain>
    </source>
</reference>
<feature type="transmembrane region" description="Helical" evidence="6">
    <location>
        <begin position="58"/>
        <end position="86"/>
    </location>
</feature>
<proteinExistence type="predicted"/>
<feature type="transmembrane region" description="Helical" evidence="6">
    <location>
        <begin position="98"/>
        <end position="122"/>
    </location>
</feature>
<evidence type="ECO:0000313" key="8">
    <source>
        <dbReference type="Proteomes" id="UP000671995"/>
    </source>
</evidence>
<reference evidence="7" key="1">
    <citation type="submission" date="2020-05" db="EMBL/GenBank/DDBJ databases">
        <authorList>
            <person name="Zeng H."/>
            <person name="Chan Y.K."/>
            <person name="Watt R.M."/>
        </authorList>
    </citation>
    <scope>NUCLEOTIDE SEQUENCE</scope>
    <source>
        <strain evidence="7">ATCC 700773</strain>
    </source>
</reference>
<dbReference type="RefSeq" id="WP_210118019.1">
    <property type="nucleotide sequence ID" value="NZ_CP054257.1"/>
</dbReference>
<keyword evidence="5 6" id="KW-0472">Membrane</keyword>
<evidence type="ECO:0000256" key="2">
    <source>
        <dbReference type="ARBA" id="ARBA00022475"/>
    </source>
</evidence>
<feature type="transmembrane region" description="Helical" evidence="6">
    <location>
        <begin position="247"/>
        <end position="266"/>
    </location>
</feature>
<evidence type="ECO:0000256" key="1">
    <source>
        <dbReference type="ARBA" id="ARBA00004651"/>
    </source>
</evidence>
<feature type="transmembrane region" description="Helical" evidence="6">
    <location>
        <begin position="272"/>
        <end position="292"/>
    </location>
</feature>
<keyword evidence="4 6" id="KW-1133">Transmembrane helix</keyword>
<dbReference type="Proteomes" id="UP000671995">
    <property type="component" value="Chromosome"/>
</dbReference>
<dbReference type="PANTHER" id="PTHR32196:SF15">
    <property type="entry name" value="SUGAR ABC TRANSPORTER PERMEASE PROTEIN"/>
    <property type="match status" value="1"/>
</dbReference>
<dbReference type="GO" id="GO:0022857">
    <property type="term" value="F:transmembrane transporter activity"/>
    <property type="evidence" value="ECO:0007669"/>
    <property type="project" value="InterPro"/>
</dbReference>
<evidence type="ECO:0000256" key="6">
    <source>
        <dbReference type="SAM" id="Phobius"/>
    </source>
</evidence>
<feature type="transmembrane region" description="Helical" evidence="6">
    <location>
        <begin position="22"/>
        <end position="46"/>
    </location>
</feature>
<comment type="subcellular location">
    <subcellularLocation>
        <location evidence="1">Cell membrane</location>
        <topology evidence="1">Multi-pass membrane protein</topology>
    </subcellularLocation>
</comment>
<feature type="transmembrane region" description="Helical" evidence="6">
    <location>
        <begin position="299"/>
        <end position="319"/>
    </location>
</feature>
<evidence type="ECO:0000256" key="3">
    <source>
        <dbReference type="ARBA" id="ARBA00022692"/>
    </source>
</evidence>
<dbReference type="InterPro" id="IPR001851">
    <property type="entry name" value="ABC_transp_permease"/>
</dbReference>
<dbReference type="PANTHER" id="PTHR32196">
    <property type="entry name" value="ABC TRANSPORTER PERMEASE PROTEIN YPHD-RELATED-RELATED"/>
    <property type="match status" value="1"/>
</dbReference>
<keyword evidence="2" id="KW-1003">Cell membrane</keyword>
<feature type="transmembrane region" description="Helical" evidence="6">
    <location>
        <begin position="134"/>
        <end position="153"/>
    </location>
</feature>
<dbReference type="GO" id="GO:0005886">
    <property type="term" value="C:plasma membrane"/>
    <property type="evidence" value="ECO:0007669"/>
    <property type="project" value="UniProtKB-SubCell"/>
</dbReference>
<keyword evidence="3 6" id="KW-0812">Transmembrane</keyword>
<protein>
    <submittedName>
        <fullName evidence="7">ABC transporter permease</fullName>
    </submittedName>
</protein>
<dbReference type="Pfam" id="PF02653">
    <property type="entry name" value="BPD_transp_2"/>
    <property type="match status" value="1"/>
</dbReference>
<dbReference type="EMBL" id="CP054257">
    <property type="protein sequence ID" value="QTQ11224.1"/>
    <property type="molecule type" value="Genomic_DNA"/>
</dbReference>
<dbReference type="AlphaFoldDB" id="A0A975EYH5"/>
<accession>A0A975EYH5</accession>
<evidence type="ECO:0000313" key="7">
    <source>
        <dbReference type="EMBL" id="QTQ11224.1"/>
    </source>
</evidence>
<gene>
    <name evidence="7" type="ORF">HRI96_02845</name>
</gene>
<organism evidence="7 8">
    <name type="scientific">Treponema parvum</name>
    <dbReference type="NCBI Taxonomy" id="138851"/>
    <lineage>
        <taxon>Bacteria</taxon>
        <taxon>Pseudomonadati</taxon>
        <taxon>Spirochaetota</taxon>
        <taxon>Spirochaetia</taxon>
        <taxon>Spirochaetales</taxon>
        <taxon>Treponemataceae</taxon>
        <taxon>Treponema</taxon>
    </lineage>
</organism>
<feature type="transmembrane region" description="Helical" evidence="6">
    <location>
        <begin position="194"/>
        <end position="216"/>
    </location>
</feature>